<comment type="caution">
    <text evidence="1">The sequence shown here is derived from an EMBL/GenBank/DDBJ whole genome shotgun (WGS) entry which is preliminary data.</text>
</comment>
<dbReference type="AlphaFoldDB" id="A0A401S6I7"/>
<sequence length="32" mass="3784">MRGLWFPVGTVKLRDRAADSVQQRIRSQEQVR</sequence>
<keyword evidence="2" id="KW-1185">Reference proteome</keyword>
<proteinExistence type="predicted"/>
<dbReference type="EMBL" id="BEZZ01000107">
    <property type="protein sequence ID" value="GCC26001.1"/>
    <property type="molecule type" value="Genomic_DNA"/>
</dbReference>
<dbReference type="Proteomes" id="UP000287033">
    <property type="component" value="Unassembled WGS sequence"/>
</dbReference>
<feature type="non-terminal residue" evidence="1">
    <location>
        <position position="32"/>
    </location>
</feature>
<evidence type="ECO:0000313" key="1">
    <source>
        <dbReference type="EMBL" id="GCC26001.1"/>
    </source>
</evidence>
<organism evidence="1 2">
    <name type="scientific">Chiloscyllium punctatum</name>
    <name type="common">Brownbanded bambooshark</name>
    <name type="synonym">Hemiscyllium punctatum</name>
    <dbReference type="NCBI Taxonomy" id="137246"/>
    <lineage>
        <taxon>Eukaryota</taxon>
        <taxon>Metazoa</taxon>
        <taxon>Chordata</taxon>
        <taxon>Craniata</taxon>
        <taxon>Vertebrata</taxon>
        <taxon>Chondrichthyes</taxon>
        <taxon>Elasmobranchii</taxon>
        <taxon>Galeomorphii</taxon>
        <taxon>Galeoidea</taxon>
        <taxon>Orectolobiformes</taxon>
        <taxon>Hemiscylliidae</taxon>
        <taxon>Chiloscyllium</taxon>
    </lineage>
</organism>
<gene>
    <name evidence="1" type="ORF">chiPu_0004415</name>
</gene>
<protein>
    <submittedName>
        <fullName evidence="1">Uncharacterized protein</fullName>
    </submittedName>
</protein>
<reference evidence="1 2" key="1">
    <citation type="journal article" date="2018" name="Nat. Ecol. Evol.">
        <title>Shark genomes provide insights into elasmobranch evolution and the origin of vertebrates.</title>
        <authorList>
            <person name="Hara Y"/>
            <person name="Yamaguchi K"/>
            <person name="Onimaru K"/>
            <person name="Kadota M"/>
            <person name="Koyanagi M"/>
            <person name="Keeley SD"/>
            <person name="Tatsumi K"/>
            <person name="Tanaka K"/>
            <person name="Motone F"/>
            <person name="Kageyama Y"/>
            <person name="Nozu R"/>
            <person name="Adachi N"/>
            <person name="Nishimura O"/>
            <person name="Nakagawa R"/>
            <person name="Tanegashima C"/>
            <person name="Kiyatake I"/>
            <person name="Matsumoto R"/>
            <person name="Murakumo K"/>
            <person name="Nishida K"/>
            <person name="Terakita A"/>
            <person name="Kuratani S"/>
            <person name="Sato K"/>
            <person name="Hyodo S Kuraku.S."/>
        </authorList>
    </citation>
    <scope>NUCLEOTIDE SEQUENCE [LARGE SCALE GENOMIC DNA]</scope>
</reference>
<accession>A0A401S6I7</accession>
<name>A0A401S6I7_CHIPU</name>
<evidence type="ECO:0000313" key="2">
    <source>
        <dbReference type="Proteomes" id="UP000287033"/>
    </source>
</evidence>